<dbReference type="InterPro" id="IPR037165">
    <property type="entry name" value="AldOxase/xan_DH_Mopterin-bd_sf"/>
</dbReference>
<dbReference type="Pfam" id="PF01799">
    <property type="entry name" value="Fer2_2"/>
    <property type="match status" value="1"/>
</dbReference>
<evidence type="ECO:0000256" key="11">
    <source>
        <dbReference type="ARBA" id="ARBA00023004"/>
    </source>
</evidence>
<evidence type="ECO:0000313" key="24">
    <source>
        <dbReference type="RefSeq" id="XP_028031945.1"/>
    </source>
</evidence>
<dbReference type="PROSITE" id="PS51085">
    <property type="entry name" value="2FE2S_FER_2"/>
    <property type="match status" value="1"/>
</dbReference>
<dbReference type="InterPro" id="IPR016166">
    <property type="entry name" value="FAD-bd_PCMH"/>
</dbReference>
<dbReference type="InterPro" id="IPR005107">
    <property type="entry name" value="CO_DH_flav_C"/>
</dbReference>
<dbReference type="GO" id="GO:0071949">
    <property type="term" value="F:FAD binding"/>
    <property type="evidence" value="ECO:0007669"/>
    <property type="project" value="InterPro"/>
</dbReference>
<dbReference type="Gene3D" id="1.10.150.120">
    <property type="entry name" value="[2Fe-2S]-binding domain"/>
    <property type="match status" value="1"/>
</dbReference>
<evidence type="ECO:0000256" key="13">
    <source>
        <dbReference type="ARBA" id="ARBA00023027"/>
    </source>
</evidence>
<comment type="subcellular location">
    <subcellularLocation>
        <location evidence="2">Peroxisome</location>
    </subcellularLocation>
</comment>
<dbReference type="PANTHER" id="PTHR11908:SF132">
    <property type="entry name" value="ALDEHYDE OXIDASE 1-RELATED"/>
    <property type="match status" value="1"/>
</dbReference>
<dbReference type="Gene3D" id="3.90.1170.50">
    <property type="entry name" value="Aldehyde oxidase/xanthine dehydrogenase, a/b hammerhead"/>
    <property type="match status" value="1"/>
</dbReference>
<dbReference type="FunFam" id="3.10.20.30:FF:000012">
    <property type="entry name" value="Xanthine dehydrogenase/oxidase"/>
    <property type="match status" value="1"/>
</dbReference>
<dbReference type="Pfam" id="PF01315">
    <property type="entry name" value="Ald_Xan_dh_C"/>
    <property type="match status" value="1"/>
</dbReference>
<evidence type="ECO:0000256" key="12">
    <source>
        <dbReference type="ARBA" id="ARBA00023014"/>
    </source>
</evidence>
<feature type="binding site" evidence="20">
    <location>
        <position position="114"/>
    </location>
    <ligand>
        <name>[2Fe-2S] cluster</name>
        <dbReference type="ChEBI" id="CHEBI:190135"/>
        <label>2</label>
    </ligand>
</feature>
<comment type="cofactor">
    <cofactor evidence="20">
        <name>Mo-molybdopterin</name>
        <dbReference type="ChEBI" id="CHEBI:71302"/>
    </cofactor>
    <text evidence="20">Binds 1 Mo-molybdopterin (Mo-MPT) cofactor per subunit.</text>
</comment>
<feature type="binding site" evidence="20">
    <location>
        <position position="46"/>
    </location>
    <ligand>
        <name>[2Fe-2S] cluster</name>
        <dbReference type="ChEBI" id="CHEBI:190135"/>
        <label>1</label>
    </ligand>
</feature>
<dbReference type="Gene3D" id="3.30.465.10">
    <property type="match status" value="1"/>
</dbReference>
<dbReference type="GeneID" id="114244361"/>
<dbReference type="GO" id="GO:0051537">
    <property type="term" value="F:2 iron, 2 sulfur cluster binding"/>
    <property type="evidence" value="ECO:0007669"/>
    <property type="project" value="UniProtKB-KW"/>
</dbReference>
<feature type="binding site" evidence="20">
    <location>
        <position position="1056"/>
    </location>
    <ligand>
        <name>Mo-molybdopterin</name>
        <dbReference type="ChEBI" id="CHEBI:71302"/>
    </ligand>
    <ligandPart>
        <name>Mo</name>
        <dbReference type="ChEBI" id="CHEBI:28685"/>
    </ligandPart>
</feature>
<evidence type="ECO:0000256" key="18">
    <source>
        <dbReference type="PIRSR" id="PIRSR000127-1"/>
    </source>
</evidence>
<dbReference type="Proteomes" id="UP000504629">
    <property type="component" value="Unplaced"/>
</dbReference>
<dbReference type="Gene3D" id="3.30.390.50">
    <property type="entry name" value="CO dehydrogenase flavoprotein, C-terminal domain"/>
    <property type="match status" value="1"/>
</dbReference>
<proteinExistence type="inferred from homology"/>
<comment type="similarity">
    <text evidence="3">Belongs to the xanthine dehydrogenase family.</text>
</comment>
<evidence type="ECO:0000256" key="1">
    <source>
        <dbReference type="ARBA" id="ARBA00001974"/>
    </source>
</evidence>
<feature type="binding site" evidence="20">
    <location>
        <position position="41"/>
    </location>
    <ligand>
        <name>[2Fe-2S] cluster</name>
        <dbReference type="ChEBI" id="CHEBI:190135"/>
        <label>1</label>
    </ligand>
</feature>
<evidence type="ECO:0000256" key="20">
    <source>
        <dbReference type="PIRSR" id="PIRSR000127-3"/>
    </source>
</evidence>
<dbReference type="InterPro" id="IPR036683">
    <property type="entry name" value="CO_DH_flav_C_dom_sf"/>
</dbReference>
<feature type="binding site" evidence="20">
    <location>
        <position position="147"/>
    </location>
    <ligand>
        <name>[2Fe-2S] cluster</name>
        <dbReference type="ChEBI" id="CHEBI:190135"/>
        <label>2</label>
    </ligand>
</feature>
<dbReference type="InterPro" id="IPR046867">
    <property type="entry name" value="AldOxase/xan_DH_MoCoBD2"/>
</dbReference>
<dbReference type="CDD" id="cd00207">
    <property type="entry name" value="fer2"/>
    <property type="match status" value="1"/>
</dbReference>
<evidence type="ECO:0000256" key="8">
    <source>
        <dbReference type="ARBA" id="ARBA00022723"/>
    </source>
</evidence>
<comment type="cofactor">
    <cofactor evidence="15">
        <name>[2Fe-2S] cluster</name>
        <dbReference type="ChEBI" id="CHEBI:190135"/>
    </cofactor>
</comment>
<dbReference type="CTD" id="213043"/>
<accession>A0A6J2JQW6</accession>
<evidence type="ECO:0000256" key="16">
    <source>
        <dbReference type="ARBA" id="ARBA00052415"/>
    </source>
</evidence>
<sequence length="1285" mass="143380">MKISFQINTKHFEVDGKFGPDVSLNEFIRNVAELRGTKAMCHEGGCGACVVAVRASLPPNNEMKIFSVNSCLVSVLSCHGWEITTVEGLGNRITGYHDIQTRLAKFNGTQCGYCTPGWIMNMYSIFETRKADLTTQEIENSFASNICRCTGYRPIADALKTFAKDADRELLDKLSDIEDLGNKALRPKCTEEQRNVCSDNKSCAFTNKDINSKTLDDWCFVDDIATKMIVIDCGDHTWYKCYTLGDVFSVIEKSTDYKLIAGNTGQGVYHVLDYPKLVIDISNVTDIREYVVDVNLTLGAGMTLTEMMELFLKLSDDNVDFNYLKEFHDHMDLVAHLPVRNIGTIGGNLYLKHCNKEFQSDLFLLFETVGAMITIAEKRDKISTMYLTDFLETEMKGKIIINVMLPPLSSSTKIKTYKIMPRSQNAHAIVNAGFLWKFKQNSSILEKATIVYGGISPNFIHASKTESILSNTDPFSDETIQEALKTLYDEVKPENSPTEPSASYRRMLAVSLYYKALISQCPDDRINPKYKSGGNAIKRNTSKGTQTFETDKNLWPLNQPVMKLEALAQCSGEATFANDLKGESDEVYAAFVTADVKPGSIISGFDTTEAFKIAGVSGFYTAQDIPGNNSFTPTNAPLILVNEEILCSKQVKYYGEPAAIIVADREKTAIRAAKLVLIKYESINKNKPVLTIDDALKSPDKDTRITKNNVIYPVEVGHDVKCIIYGELNIETQHHFYMEPQTCVAKKTEDGLEIYSSTQWLDLANMAVAQCLSVPINSVNVIIRRVGGSYGGKITRSSQIACGAALITHLTGKTCRFILPLQQNMGIIGKRLPTKCNFEVGVDNNGEIQYLKNIFYQDNGCAPNETISPVTAAHFVGGCYDSRRWYVEANSAATDSPSNTWCRAPSSTEAIAMCEYIMEKVAYHLNKDPLEVRLTNMMQVTNPIPQLIDQLKRDSDYDQRIIDVQNYNKQNRWRKRALKLMPMTYDVFYFGSYNSVVSVYHADGSVVIIHGGVEMGQGLNTKVAQVCAYTFGIPLNKISVKPSTSFTSPNAMTTGGSIGSECVSFATMKACQIIMDRLKPIKEELNDPKWEDIIKKAFNNDIDLQASYMYSNKDGLKPYDVYGVIVMEIEVDILTGNHDVLRVDLLEDTGRSMSPGIDVGQIEGAFIMGLGYWTSEKVIYDQETGKLLTDRTWTYKPPGLKDIPADFRIYFRRNSNNPTGVLQSKATGEPAFSLAAVITHAIRDAVRAARIDAAYEDQWIDIPNPCTVENIFMAVGHRLDQFMLK</sequence>
<dbReference type="Pfam" id="PF03450">
    <property type="entry name" value="CO_deh_flav_C"/>
    <property type="match status" value="1"/>
</dbReference>
<keyword evidence="13" id="KW-0520">NAD</keyword>
<dbReference type="FunFam" id="3.30.390.50:FF:000003">
    <property type="entry name" value="Aldehyde oxidase1"/>
    <property type="match status" value="1"/>
</dbReference>
<dbReference type="PROSITE" id="PS51387">
    <property type="entry name" value="FAD_PCMH"/>
    <property type="match status" value="1"/>
</dbReference>
<dbReference type="SMART" id="SM01092">
    <property type="entry name" value="CO_deh_flav_C"/>
    <property type="match status" value="1"/>
</dbReference>
<dbReference type="InterPro" id="IPR002888">
    <property type="entry name" value="2Fe-2S-bd"/>
</dbReference>
<dbReference type="FunFam" id="3.30.365.10:FF:000001">
    <property type="entry name" value="Xanthine dehydrogenase oxidase"/>
    <property type="match status" value="1"/>
</dbReference>
<dbReference type="InterPro" id="IPR008274">
    <property type="entry name" value="AldOxase/xan_DH_MoCoBD1"/>
</dbReference>
<keyword evidence="10" id="KW-0560">Oxidoreductase</keyword>
<evidence type="ECO:0000256" key="9">
    <source>
        <dbReference type="ARBA" id="ARBA00022827"/>
    </source>
</evidence>
<evidence type="ECO:0000256" key="7">
    <source>
        <dbReference type="ARBA" id="ARBA00022714"/>
    </source>
</evidence>
<dbReference type="RefSeq" id="XP_028031945.1">
    <property type="nucleotide sequence ID" value="XM_028176144.1"/>
</dbReference>
<evidence type="ECO:0000256" key="17">
    <source>
        <dbReference type="ARBA" id="ARBA00072265"/>
    </source>
</evidence>
<dbReference type="SUPFAM" id="SSF47741">
    <property type="entry name" value="CO dehydrogenase ISP C-domain like"/>
    <property type="match status" value="1"/>
</dbReference>
<keyword evidence="6" id="KW-0285">Flavoprotein</keyword>
<dbReference type="FunFam" id="3.30.465.10:FF:000013">
    <property type="entry name" value="Aldehyde oxidase"/>
    <property type="match status" value="1"/>
</dbReference>
<evidence type="ECO:0000259" key="21">
    <source>
        <dbReference type="PROSITE" id="PS51085"/>
    </source>
</evidence>
<dbReference type="InterPro" id="IPR016169">
    <property type="entry name" value="FAD-bd_PCMH_sub2"/>
</dbReference>
<dbReference type="Pfam" id="PF00941">
    <property type="entry name" value="FAD_binding_5"/>
    <property type="match status" value="1"/>
</dbReference>
<evidence type="ECO:0000256" key="5">
    <source>
        <dbReference type="ARBA" id="ARBA00022505"/>
    </source>
</evidence>
<protein>
    <recommendedName>
        <fullName evidence="17">Indole-3-acetaldehyde oxidase</fullName>
    </recommendedName>
</protein>
<keyword evidence="12 20" id="KW-0411">Iron-sulfur</keyword>
<dbReference type="SUPFAM" id="SSF56176">
    <property type="entry name" value="FAD-binding/transporter-associated domain-like"/>
    <property type="match status" value="1"/>
</dbReference>
<dbReference type="SUPFAM" id="SSF55447">
    <property type="entry name" value="CO dehydrogenase flavoprotein C-terminal domain-like"/>
    <property type="match status" value="1"/>
</dbReference>
<dbReference type="SUPFAM" id="SSF54292">
    <property type="entry name" value="2Fe-2S ferredoxin-like"/>
    <property type="match status" value="1"/>
</dbReference>
<feature type="binding site" evidence="20">
    <location>
        <position position="759"/>
    </location>
    <ligand>
        <name>Mo-molybdopterin</name>
        <dbReference type="ChEBI" id="CHEBI:71302"/>
    </ligand>
    <ligandPart>
        <name>Mo</name>
        <dbReference type="ChEBI" id="CHEBI:28685"/>
    </ligandPart>
</feature>
<dbReference type="InterPro" id="IPR000674">
    <property type="entry name" value="Ald_Oxase/Xan_DH_a/b"/>
</dbReference>
<dbReference type="Pfam" id="PF02738">
    <property type="entry name" value="MoCoBD_1"/>
    <property type="match status" value="1"/>
</dbReference>
<feature type="active site" description="Proton acceptor" evidence="18">
    <location>
        <position position="1229"/>
    </location>
</feature>
<dbReference type="OrthoDB" id="8300278at2759"/>
<dbReference type="InterPro" id="IPR012675">
    <property type="entry name" value="Beta-grasp_dom_sf"/>
</dbReference>
<feature type="binding site" evidence="20">
    <location>
        <position position="49"/>
    </location>
    <ligand>
        <name>[2Fe-2S] cluster</name>
        <dbReference type="ChEBI" id="CHEBI:190135"/>
        <label>1</label>
    </ligand>
</feature>
<organism evidence="23 24">
    <name type="scientific">Bombyx mandarina</name>
    <name type="common">Wild silk moth</name>
    <name type="synonym">Wild silkworm</name>
    <dbReference type="NCBI Taxonomy" id="7092"/>
    <lineage>
        <taxon>Eukaryota</taxon>
        <taxon>Metazoa</taxon>
        <taxon>Ecdysozoa</taxon>
        <taxon>Arthropoda</taxon>
        <taxon>Hexapoda</taxon>
        <taxon>Insecta</taxon>
        <taxon>Pterygota</taxon>
        <taxon>Neoptera</taxon>
        <taxon>Endopterygota</taxon>
        <taxon>Lepidoptera</taxon>
        <taxon>Glossata</taxon>
        <taxon>Ditrysia</taxon>
        <taxon>Bombycoidea</taxon>
        <taxon>Bombycidae</taxon>
        <taxon>Bombycinae</taxon>
        <taxon>Bombyx</taxon>
    </lineage>
</organism>
<evidence type="ECO:0000256" key="15">
    <source>
        <dbReference type="ARBA" id="ARBA00034078"/>
    </source>
</evidence>
<evidence type="ECO:0000256" key="4">
    <source>
        <dbReference type="ARBA" id="ARBA00011738"/>
    </source>
</evidence>
<dbReference type="Gene3D" id="3.10.20.30">
    <property type="match status" value="1"/>
</dbReference>
<dbReference type="KEGG" id="bman:114244361"/>
<dbReference type="InterPro" id="IPR001041">
    <property type="entry name" value="2Fe-2S_ferredoxin-type"/>
</dbReference>
<dbReference type="SMART" id="SM01008">
    <property type="entry name" value="Ald_Xan_dh_C"/>
    <property type="match status" value="1"/>
</dbReference>
<evidence type="ECO:0000256" key="14">
    <source>
        <dbReference type="ARBA" id="ARBA00023140"/>
    </source>
</evidence>
<feature type="binding site" evidence="20">
    <location>
        <position position="111"/>
    </location>
    <ligand>
        <name>[2Fe-2S] cluster</name>
        <dbReference type="ChEBI" id="CHEBI:190135"/>
        <label>2</label>
    </ligand>
</feature>
<name>A0A6J2JQW6_BOMMA</name>
<comment type="catalytic activity">
    <reaction evidence="16">
        <text>indole-3-acetaldehyde + O2 + H2O = (indol-3-yl)acetate + H2O2 + H(+)</text>
        <dbReference type="Rhea" id="RHEA:16277"/>
        <dbReference type="ChEBI" id="CHEBI:15377"/>
        <dbReference type="ChEBI" id="CHEBI:15378"/>
        <dbReference type="ChEBI" id="CHEBI:15379"/>
        <dbReference type="ChEBI" id="CHEBI:16240"/>
        <dbReference type="ChEBI" id="CHEBI:18086"/>
        <dbReference type="ChEBI" id="CHEBI:30854"/>
        <dbReference type="EC" id="1.2.3.7"/>
    </reaction>
</comment>
<keyword evidence="11 20" id="KW-0408">Iron</keyword>
<dbReference type="GO" id="GO:0005777">
    <property type="term" value="C:peroxisome"/>
    <property type="evidence" value="ECO:0007669"/>
    <property type="project" value="UniProtKB-SubCell"/>
</dbReference>
<dbReference type="InterPro" id="IPR016208">
    <property type="entry name" value="Ald_Oxase/xanthine_DH-like"/>
</dbReference>
<feature type="domain" description="2Fe-2S ferredoxin-type" evidence="21">
    <location>
        <begin position="1"/>
        <end position="89"/>
    </location>
</feature>
<dbReference type="SUPFAM" id="SSF56003">
    <property type="entry name" value="Molybdenum cofactor-binding domain"/>
    <property type="match status" value="1"/>
</dbReference>
<reference evidence="24" key="1">
    <citation type="submission" date="2025-08" db="UniProtKB">
        <authorList>
            <consortium name="RefSeq"/>
        </authorList>
    </citation>
    <scope>IDENTIFICATION</scope>
    <source>
        <tissue evidence="24">Silk gland</tissue>
    </source>
</reference>
<dbReference type="Pfam" id="PF20256">
    <property type="entry name" value="MoCoBD_2"/>
    <property type="match status" value="1"/>
</dbReference>
<gene>
    <name evidence="24" type="primary">LOC114244361</name>
</gene>
<dbReference type="PANTHER" id="PTHR11908">
    <property type="entry name" value="XANTHINE DEHYDROGENASE"/>
    <property type="match status" value="1"/>
</dbReference>
<dbReference type="PROSITE" id="PS00197">
    <property type="entry name" value="2FE2S_FER_1"/>
    <property type="match status" value="1"/>
</dbReference>
<keyword evidence="5 20" id="KW-0500">Molybdenum</keyword>
<dbReference type="GO" id="GO:0005506">
    <property type="term" value="F:iron ion binding"/>
    <property type="evidence" value="ECO:0007669"/>
    <property type="project" value="InterPro"/>
</dbReference>
<feature type="binding site" evidence="20">
    <location>
        <position position="903"/>
    </location>
    <ligand>
        <name>Mo-molybdopterin</name>
        <dbReference type="ChEBI" id="CHEBI:71302"/>
    </ligand>
    <ligandPart>
        <name>Mo</name>
        <dbReference type="ChEBI" id="CHEBI:28685"/>
    </ligandPart>
</feature>
<evidence type="ECO:0000256" key="2">
    <source>
        <dbReference type="ARBA" id="ARBA00004275"/>
    </source>
</evidence>
<comment type="subunit">
    <text evidence="4">Homodimer.</text>
</comment>
<dbReference type="SUPFAM" id="SSF54665">
    <property type="entry name" value="CO dehydrogenase molybdoprotein N-domain-like"/>
    <property type="match status" value="1"/>
</dbReference>
<dbReference type="Gene3D" id="3.30.365.10">
    <property type="entry name" value="Aldehyde oxidase/xanthine dehydrogenase, molybdopterin binding domain"/>
    <property type="match status" value="4"/>
</dbReference>
<dbReference type="GO" id="GO:0050302">
    <property type="term" value="F:indole-3-acetaldehyde oxidase activity"/>
    <property type="evidence" value="ECO:0007669"/>
    <property type="project" value="UniProtKB-EC"/>
</dbReference>
<keyword evidence="7 20" id="KW-0001">2Fe-2S</keyword>
<feature type="domain" description="FAD-binding PCMH-type" evidence="22">
    <location>
        <begin position="231"/>
        <end position="410"/>
    </location>
</feature>
<dbReference type="InterPro" id="IPR006058">
    <property type="entry name" value="2Fe2S_fd_BS"/>
</dbReference>
<dbReference type="FunFam" id="3.30.365.10:FF:000008">
    <property type="entry name" value="Aldehyde oxidase1"/>
    <property type="match status" value="1"/>
</dbReference>
<comment type="cofactor">
    <cofactor evidence="20">
        <name>[2Fe-2S] cluster</name>
        <dbReference type="ChEBI" id="CHEBI:190135"/>
    </cofactor>
    <text evidence="20">Binds 2 [2Fe-2S] clusters.</text>
</comment>
<dbReference type="PIRSF" id="PIRSF000127">
    <property type="entry name" value="Xanthine_DH"/>
    <property type="match status" value="1"/>
</dbReference>
<dbReference type="InterPro" id="IPR036010">
    <property type="entry name" value="2Fe-2S_ferredoxin-like_sf"/>
</dbReference>
<feature type="binding site" evidence="20">
    <location>
        <position position="149"/>
    </location>
    <ligand>
        <name>[2Fe-2S] cluster</name>
        <dbReference type="ChEBI" id="CHEBI:190135"/>
        <label>2</label>
    </ligand>
</feature>
<comment type="cofactor">
    <cofactor evidence="1 19">
        <name>FAD</name>
        <dbReference type="ChEBI" id="CHEBI:57692"/>
    </cofactor>
</comment>
<dbReference type="InterPro" id="IPR036318">
    <property type="entry name" value="FAD-bd_PCMH-like_sf"/>
</dbReference>
<keyword evidence="9 19" id="KW-0274">FAD</keyword>
<evidence type="ECO:0000256" key="6">
    <source>
        <dbReference type="ARBA" id="ARBA00022630"/>
    </source>
</evidence>
<evidence type="ECO:0000256" key="19">
    <source>
        <dbReference type="PIRSR" id="PIRSR000127-2"/>
    </source>
</evidence>
<dbReference type="InterPro" id="IPR036856">
    <property type="entry name" value="Ald_Oxase/Xan_DH_a/b_sf"/>
</dbReference>
<dbReference type="InterPro" id="IPR036884">
    <property type="entry name" value="2Fe-2S-bd_dom_sf"/>
</dbReference>
<keyword evidence="14" id="KW-0576">Peroxisome</keyword>
<evidence type="ECO:0000313" key="23">
    <source>
        <dbReference type="Proteomes" id="UP000504629"/>
    </source>
</evidence>
<feature type="binding site" evidence="19">
    <location>
        <position position="418"/>
    </location>
    <ligand>
        <name>FAD</name>
        <dbReference type="ChEBI" id="CHEBI:57692"/>
    </ligand>
</feature>
<dbReference type="InterPro" id="IPR002346">
    <property type="entry name" value="Mopterin_DH_FAD-bd"/>
</dbReference>
<keyword evidence="23" id="KW-1185">Reference proteome</keyword>
<evidence type="ECO:0000259" key="22">
    <source>
        <dbReference type="PROSITE" id="PS51387"/>
    </source>
</evidence>
<evidence type="ECO:0000256" key="10">
    <source>
        <dbReference type="ARBA" id="ARBA00023002"/>
    </source>
</evidence>
<evidence type="ECO:0000256" key="3">
    <source>
        <dbReference type="ARBA" id="ARBA00006849"/>
    </source>
</evidence>
<keyword evidence="8 20" id="KW-0479">Metal-binding</keyword>
<feature type="binding site" evidence="20">
    <location>
        <position position="71"/>
    </location>
    <ligand>
        <name>[2Fe-2S] cluster</name>
        <dbReference type="ChEBI" id="CHEBI:190135"/>
        <label>1</label>
    </ligand>
</feature>